<gene>
    <name evidence="1" type="ORF">LCGC14_1573600</name>
</gene>
<comment type="caution">
    <text evidence="1">The sequence shown here is derived from an EMBL/GenBank/DDBJ whole genome shotgun (WGS) entry which is preliminary data.</text>
</comment>
<dbReference type="AlphaFoldDB" id="A0A0F9LJD0"/>
<name>A0A0F9LJD0_9ZZZZ</name>
<sequence>STRLTHKLLYDAVIKAMLTFELDATYEAVDIYVCYVLNS</sequence>
<feature type="non-terminal residue" evidence="1">
    <location>
        <position position="1"/>
    </location>
</feature>
<evidence type="ECO:0000313" key="1">
    <source>
        <dbReference type="EMBL" id="KKM27545.1"/>
    </source>
</evidence>
<organism evidence="1">
    <name type="scientific">marine sediment metagenome</name>
    <dbReference type="NCBI Taxonomy" id="412755"/>
    <lineage>
        <taxon>unclassified sequences</taxon>
        <taxon>metagenomes</taxon>
        <taxon>ecological metagenomes</taxon>
    </lineage>
</organism>
<protein>
    <submittedName>
        <fullName evidence="1">Uncharacterized protein</fullName>
    </submittedName>
</protein>
<proteinExistence type="predicted"/>
<dbReference type="EMBL" id="LAZR01012301">
    <property type="protein sequence ID" value="KKM27545.1"/>
    <property type="molecule type" value="Genomic_DNA"/>
</dbReference>
<accession>A0A0F9LJD0</accession>
<reference evidence="1" key="1">
    <citation type="journal article" date="2015" name="Nature">
        <title>Complex archaea that bridge the gap between prokaryotes and eukaryotes.</title>
        <authorList>
            <person name="Spang A."/>
            <person name="Saw J.H."/>
            <person name="Jorgensen S.L."/>
            <person name="Zaremba-Niedzwiedzka K."/>
            <person name="Martijn J."/>
            <person name="Lind A.E."/>
            <person name="van Eijk R."/>
            <person name="Schleper C."/>
            <person name="Guy L."/>
            <person name="Ettema T.J."/>
        </authorList>
    </citation>
    <scope>NUCLEOTIDE SEQUENCE</scope>
</reference>